<dbReference type="InterPro" id="IPR017853">
    <property type="entry name" value="GH"/>
</dbReference>
<dbReference type="Pfam" id="PF01055">
    <property type="entry name" value="Glyco_hydro_31_2nd"/>
    <property type="match status" value="1"/>
</dbReference>
<dbReference type="EMBL" id="DYXE01000023">
    <property type="protein sequence ID" value="HJH49079.1"/>
    <property type="molecule type" value="Genomic_DNA"/>
</dbReference>
<feature type="domain" description="Glycosyl hydrolase family 31 C-terminal" evidence="7">
    <location>
        <begin position="525"/>
        <end position="613"/>
    </location>
</feature>
<evidence type="ECO:0000256" key="1">
    <source>
        <dbReference type="ARBA" id="ARBA00007806"/>
    </source>
</evidence>
<dbReference type="AlphaFoldDB" id="A0A9D2VWD3"/>
<evidence type="ECO:0000256" key="3">
    <source>
        <dbReference type="ARBA" id="ARBA00023295"/>
    </source>
</evidence>
<evidence type="ECO:0000313" key="9">
    <source>
        <dbReference type="Proteomes" id="UP000813420"/>
    </source>
</evidence>
<dbReference type="SUPFAM" id="SSF74650">
    <property type="entry name" value="Galactose mutarotase-like"/>
    <property type="match status" value="1"/>
</dbReference>
<dbReference type="InterPro" id="IPR030458">
    <property type="entry name" value="Glyco_hydro_31_AS"/>
</dbReference>
<keyword evidence="3 4" id="KW-0326">Glycosidase</keyword>
<dbReference type="GO" id="GO:0004553">
    <property type="term" value="F:hydrolase activity, hydrolyzing O-glycosyl compounds"/>
    <property type="evidence" value="ECO:0007669"/>
    <property type="project" value="InterPro"/>
</dbReference>
<gene>
    <name evidence="8" type="ORF">K8V39_02310</name>
</gene>
<comment type="similarity">
    <text evidence="1 4">Belongs to the glycosyl hydrolase 31 family.</text>
</comment>
<dbReference type="PROSITE" id="PS00129">
    <property type="entry name" value="GLYCOSYL_HYDROL_F31_1"/>
    <property type="match status" value="1"/>
</dbReference>
<reference evidence="8" key="2">
    <citation type="submission" date="2021-09" db="EMBL/GenBank/DDBJ databases">
        <authorList>
            <person name="Gilroy R."/>
        </authorList>
    </citation>
    <scope>NUCLEOTIDE SEQUENCE</scope>
    <source>
        <strain evidence="8">USAMLcec4-12693</strain>
    </source>
</reference>
<accession>A0A9D2VWD3</accession>
<keyword evidence="2 4" id="KW-0378">Hydrolase</keyword>
<dbReference type="Gene3D" id="3.20.20.80">
    <property type="entry name" value="Glycosidases"/>
    <property type="match status" value="1"/>
</dbReference>
<dbReference type="InterPro" id="IPR025887">
    <property type="entry name" value="Glyco_hydro_31_N_dom"/>
</dbReference>
<proteinExistence type="inferred from homology"/>
<dbReference type="CDD" id="cd14752">
    <property type="entry name" value="GH31_N"/>
    <property type="match status" value="1"/>
</dbReference>
<dbReference type="PANTHER" id="PTHR22762:SF166">
    <property type="entry name" value="ALPHA-GLUCOSIDASE"/>
    <property type="match status" value="1"/>
</dbReference>
<organism evidence="8 9">
    <name type="scientific">Merdimonas faecis</name>
    <dbReference type="NCBI Taxonomy" id="1653435"/>
    <lineage>
        <taxon>Bacteria</taxon>
        <taxon>Bacillati</taxon>
        <taxon>Bacillota</taxon>
        <taxon>Clostridia</taxon>
        <taxon>Lachnospirales</taxon>
        <taxon>Lachnospiraceae</taxon>
        <taxon>Merdimonas</taxon>
    </lineage>
</organism>
<protein>
    <submittedName>
        <fullName evidence="8">Alpha-glucosidase</fullName>
    </submittedName>
</protein>
<sequence length="693" mass="78860">MVRKYSFGNPFPTDAVIKHYPAEQDSLPYFAIKEGSLYYPLPADVPVYGLGEQVRGINKRGWSYTSNCSDDPHHLETTHSLYGAHNFLLVGGSSPFGIFIDYPGQLTFDIGYTQKDLLIITPENWDLDLYVIEEEDGLLTSIVHTFRQMIGRSYIPPKWAFGYGQSRWGYKTEEDIREVAAKYKEADMPLDAIYLDIDYMEQYEDFTVSEEKFPDLPRLAADMKKQGIHLVPIIDAGVKIKEGYSVYEEGLEKGYFCKEEDGTPFVGAVWPGRAHFPDMLNPDARRWFGMKYKVLLDMGIDGFWNDMNEPAIFYSEKRLNQVFDEVAALKGQNLDMEKNDHFLSLVNTLANNPEDYRSFYHEPGNGLPKIRHDKVHNLYGYNMTRAAGEAFEELEPDKRILMFSRSSYIGMHRYGGIWQGDNLSWWSHLLMNVKMMPSLSMCGFLYTGADLGGFGADTTEDLLLRWLEFGIFTPLMRNHSALGTREQEAYRFSNKAALRNIIRLRYCLLPYLYSEYMKAALNDTMLFAPLAFGYPSDPHASQVEDQLLLGESLMLAPVYQPNTTGRYVYLPEEMLLVTTSGPEDLRFEKMTAGHHYVPAAEHELIFFVRKGHLLPLAEAAENVENVDASVLKAIAYTGTDTNAVCSYTLYDDDGYGKDYNDPSHLSVIHIEADGTVSCEGSEERTITPCFICS</sequence>
<evidence type="ECO:0000259" key="6">
    <source>
        <dbReference type="Pfam" id="PF13802"/>
    </source>
</evidence>
<evidence type="ECO:0000256" key="2">
    <source>
        <dbReference type="ARBA" id="ARBA00022801"/>
    </source>
</evidence>
<dbReference type="Proteomes" id="UP000813420">
    <property type="component" value="Unassembled WGS sequence"/>
</dbReference>
<feature type="domain" description="Glycoside hydrolase family 31 N-terminal" evidence="6">
    <location>
        <begin position="37"/>
        <end position="109"/>
    </location>
</feature>
<evidence type="ECO:0000259" key="5">
    <source>
        <dbReference type="Pfam" id="PF01055"/>
    </source>
</evidence>
<evidence type="ECO:0000259" key="7">
    <source>
        <dbReference type="Pfam" id="PF21365"/>
    </source>
</evidence>
<dbReference type="InterPro" id="IPR000322">
    <property type="entry name" value="Glyco_hydro_31_TIM"/>
</dbReference>
<dbReference type="Gene3D" id="2.60.40.1760">
    <property type="entry name" value="glycosyl hydrolase (family 31)"/>
    <property type="match status" value="1"/>
</dbReference>
<comment type="caution">
    <text evidence="8">The sequence shown here is derived from an EMBL/GenBank/DDBJ whole genome shotgun (WGS) entry which is preliminary data.</text>
</comment>
<name>A0A9D2VWD3_9FIRM</name>
<dbReference type="Pfam" id="PF21365">
    <property type="entry name" value="Glyco_hydro_31_3rd"/>
    <property type="match status" value="1"/>
</dbReference>
<dbReference type="PANTHER" id="PTHR22762">
    <property type="entry name" value="ALPHA-GLUCOSIDASE"/>
    <property type="match status" value="1"/>
</dbReference>
<evidence type="ECO:0000313" key="8">
    <source>
        <dbReference type="EMBL" id="HJH49079.1"/>
    </source>
</evidence>
<dbReference type="InterPro" id="IPR048395">
    <property type="entry name" value="Glyco_hydro_31_C"/>
</dbReference>
<dbReference type="GO" id="GO:0030246">
    <property type="term" value="F:carbohydrate binding"/>
    <property type="evidence" value="ECO:0007669"/>
    <property type="project" value="InterPro"/>
</dbReference>
<evidence type="ECO:0000256" key="4">
    <source>
        <dbReference type="RuleBase" id="RU361185"/>
    </source>
</evidence>
<dbReference type="SUPFAM" id="SSF51011">
    <property type="entry name" value="Glycosyl hydrolase domain"/>
    <property type="match status" value="1"/>
</dbReference>
<dbReference type="InterPro" id="IPR011013">
    <property type="entry name" value="Gal_mutarotase_sf_dom"/>
</dbReference>
<dbReference type="RefSeq" id="WP_277271613.1">
    <property type="nucleotide sequence ID" value="NZ_DYXE01000023.1"/>
</dbReference>
<reference evidence="8" key="1">
    <citation type="journal article" date="2021" name="PeerJ">
        <title>Extensive microbial diversity within the chicken gut microbiome revealed by metagenomics and culture.</title>
        <authorList>
            <person name="Gilroy R."/>
            <person name="Ravi A."/>
            <person name="Getino M."/>
            <person name="Pursley I."/>
            <person name="Horton D.L."/>
            <person name="Alikhan N.F."/>
            <person name="Baker D."/>
            <person name="Gharbi K."/>
            <person name="Hall N."/>
            <person name="Watson M."/>
            <person name="Adriaenssens E.M."/>
            <person name="Foster-Nyarko E."/>
            <person name="Jarju S."/>
            <person name="Secka A."/>
            <person name="Antonio M."/>
            <person name="Oren A."/>
            <person name="Chaudhuri R.R."/>
            <person name="La Ragione R."/>
            <person name="Hildebrand F."/>
            <person name="Pallen M.J."/>
        </authorList>
    </citation>
    <scope>NUCLEOTIDE SEQUENCE</scope>
    <source>
        <strain evidence="8">USAMLcec4-12693</strain>
    </source>
</reference>
<dbReference type="CDD" id="cd06604">
    <property type="entry name" value="GH31_glucosidase_II_MalA"/>
    <property type="match status" value="1"/>
</dbReference>
<dbReference type="Gene3D" id="2.60.40.4040">
    <property type="match status" value="1"/>
</dbReference>
<dbReference type="SUPFAM" id="SSF51445">
    <property type="entry name" value="(Trans)glycosidases"/>
    <property type="match status" value="1"/>
</dbReference>
<dbReference type="Pfam" id="PF13802">
    <property type="entry name" value="Gal_mutarotas_2"/>
    <property type="match status" value="1"/>
</dbReference>
<dbReference type="GO" id="GO:0005975">
    <property type="term" value="P:carbohydrate metabolic process"/>
    <property type="evidence" value="ECO:0007669"/>
    <property type="project" value="InterPro"/>
</dbReference>
<feature type="domain" description="Glycoside hydrolase family 31 TIM barrel" evidence="5">
    <location>
        <begin position="154"/>
        <end position="514"/>
    </location>
</feature>